<geneLocation type="plasmid" evidence="2 3">
    <name>pK204-1-A</name>
</geneLocation>
<sequence length="47" mass="5497">MKRKFLLAKVGTWHSPVKRIRQFQLLLYLSFTLNIALIIALIVTLLD</sequence>
<evidence type="ECO:0000313" key="2">
    <source>
        <dbReference type="EMBL" id="WCG23701.1"/>
    </source>
</evidence>
<feature type="transmembrane region" description="Helical" evidence="1">
    <location>
        <begin position="25"/>
        <end position="46"/>
    </location>
</feature>
<accession>A0AAE9XHG1</accession>
<keyword evidence="1" id="KW-0472">Membrane</keyword>
<reference evidence="2" key="1">
    <citation type="submission" date="2023-01" db="EMBL/GenBank/DDBJ databases">
        <title>Oxazolidinone resistance genes in florfenicol resistant enterococci from beef cattle and veal calves at slaughter.</title>
        <authorList>
            <person name="Biggel M."/>
        </authorList>
    </citation>
    <scope>NUCLEOTIDE SEQUENCE</scope>
    <source>
        <strain evidence="2">K204-1</strain>
        <plasmid evidence="2">pK204-1-A</plasmid>
    </source>
</reference>
<dbReference type="RefSeq" id="WP_272163763.1">
    <property type="nucleotide sequence ID" value="NZ_CP116508.1"/>
</dbReference>
<gene>
    <name evidence="2" type="ORF">PML95_10035</name>
</gene>
<name>A0AAE9XHG1_9ENTE</name>
<keyword evidence="2" id="KW-0614">Plasmid</keyword>
<organism evidence="2 3">
    <name type="scientific">Vagococcus lutrae</name>
    <dbReference type="NCBI Taxonomy" id="81947"/>
    <lineage>
        <taxon>Bacteria</taxon>
        <taxon>Bacillati</taxon>
        <taxon>Bacillota</taxon>
        <taxon>Bacilli</taxon>
        <taxon>Lactobacillales</taxon>
        <taxon>Enterococcaceae</taxon>
        <taxon>Vagococcus</taxon>
    </lineage>
</organism>
<evidence type="ECO:0000313" key="3">
    <source>
        <dbReference type="Proteomes" id="UP001179600"/>
    </source>
</evidence>
<protein>
    <submittedName>
        <fullName evidence="2">Uncharacterized protein</fullName>
    </submittedName>
</protein>
<dbReference type="Proteomes" id="UP001179600">
    <property type="component" value="Plasmid pK204-1-A"/>
</dbReference>
<dbReference type="EMBL" id="CP116508">
    <property type="protein sequence ID" value="WCG23701.1"/>
    <property type="molecule type" value="Genomic_DNA"/>
</dbReference>
<keyword evidence="1" id="KW-1133">Transmembrane helix</keyword>
<proteinExistence type="predicted"/>
<evidence type="ECO:0000256" key="1">
    <source>
        <dbReference type="SAM" id="Phobius"/>
    </source>
</evidence>
<dbReference type="AlphaFoldDB" id="A0AAE9XHG1"/>
<keyword evidence="1" id="KW-0812">Transmembrane</keyword>